<keyword evidence="1" id="KW-0808">Transferase</keyword>
<keyword evidence="2" id="KW-0325">Glycoprotein</keyword>
<dbReference type="InterPro" id="IPR000863">
    <property type="entry name" value="Sulfotransferase_dom"/>
</dbReference>
<feature type="region of interest" description="Disordered" evidence="3">
    <location>
        <begin position="184"/>
        <end position="230"/>
    </location>
</feature>
<evidence type="ECO:0000259" key="4">
    <source>
        <dbReference type="Pfam" id="PF00685"/>
    </source>
</evidence>
<evidence type="ECO:0000313" key="5">
    <source>
        <dbReference type="EMBL" id="WRL64363.1"/>
    </source>
</evidence>
<name>A0ABZ1B0M5_9ACTN</name>
<dbReference type="EMBL" id="CP141261">
    <property type="protein sequence ID" value="WRL64363.1"/>
    <property type="molecule type" value="Genomic_DNA"/>
</dbReference>
<proteinExistence type="predicted"/>
<accession>A0ABZ1B0M5</accession>
<evidence type="ECO:0000256" key="1">
    <source>
        <dbReference type="ARBA" id="ARBA00022679"/>
    </source>
</evidence>
<dbReference type="PANTHER" id="PTHR10605">
    <property type="entry name" value="HEPARAN SULFATE SULFOTRANSFERASE"/>
    <property type="match status" value="1"/>
</dbReference>
<dbReference type="SUPFAM" id="SSF52540">
    <property type="entry name" value="P-loop containing nucleoside triphosphate hydrolases"/>
    <property type="match status" value="1"/>
</dbReference>
<dbReference type="Pfam" id="PF00685">
    <property type="entry name" value="Sulfotransfer_1"/>
    <property type="match status" value="1"/>
</dbReference>
<protein>
    <submittedName>
        <fullName evidence="5">Sulfotransferase domain-containing protein</fullName>
    </submittedName>
</protein>
<dbReference type="Gene3D" id="3.40.50.300">
    <property type="entry name" value="P-loop containing nucleotide triphosphate hydrolases"/>
    <property type="match status" value="1"/>
</dbReference>
<dbReference type="RefSeq" id="WP_324275690.1">
    <property type="nucleotide sequence ID" value="NZ_CP141261.1"/>
</dbReference>
<evidence type="ECO:0000256" key="3">
    <source>
        <dbReference type="SAM" id="MobiDB-lite"/>
    </source>
</evidence>
<evidence type="ECO:0000256" key="2">
    <source>
        <dbReference type="ARBA" id="ARBA00023180"/>
    </source>
</evidence>
<dbReference type="PANTHER" id="PTHR10605:SF56">
    <property type="entry name" value="BIFUNCTIONAL HEPARAN SULFATE N-DEACETYLASE_N-SULFOTRANSFERASE"/>
    <property type="match status" value="1"/>
</dbReference>
<dbReference type="Proteomes" id="UP001324287">
    <property type="component" value="Chromosome"/>
</dbReference>
<sequence>MVTRTSFGPDVVIAGAARSGTSALAAQLSAHPGIDAGKVKEPNYFSRYLDRGDHWYESNFRSRSDGVLRLDASTSYTSPLYPHALERLATVSSEAYVIYSVRRPSERALSHYLLRRHYFHIDDEPTFGGALRATSLYVDQGDYSHWLPRLSDWFGPERLLVVPFELITARPRHVTEEVCLRLGIDPPRGRERGGTAPQRRRGVPQRAHPSDRREVPPQPRLPRGSIAGGR</sequence>
<evidence type="ECO:0000313" key="6">
    <source>
        <dbReference type="Proteomes" id="UP001324287"/>
    </source>
</evidence>
<keyword evidence="6" id="KW-1185">Reference proteome</keyword>
<reference evidence="5 6" key="1">
    <citation type="submission" date="2023-12" db="EMBL/GenBank/DDBJ databases">
        <title>Blastococcus brunescens sp. nov., an actonobacterium isolated from sandstone collected in sahara desert.</title>
        <authorList>
            <person name="Gtari M."/>
            <person name="Ghodhbane F."/>
        </authorList>
    </citation>
    <scope>NUCLEOTIDE SEQUENCE [LARGE SCALE GENOMIC DNA]</scope>
    <source>
        <strain evidence="5 6">BMG 8361</strain>
    </source>
</reference>
<dbReference type="InterPro" id="IPR027417">
    <property type="entry name" value="P-loop_NTPase"/>
</dbReference>
<dbReference type="InterPro" id="IPR037359">
    <property type="entry name" value="NST/OST"/>
</dbReference>
<organism evidence="5 6">
    <name type="scientific">Blastococcus brunescens</name>
    <dbReference type="NCBI Taxonomy" id="1564165"/>
    <lineage>
        <taxon>Bacteria</taxon>
        <taxon>Bacillati</taxon>
        <taxon>Actinomycetota</taxon>
        <taxon>Actinomycetes</taxon>
        <taxon>Geodermatophilales</taxon>
        <taxon>Geodermatophilaceae</taxon>
        <taxon>Blastococcus</taxon>
    </lineage>
</organism>
<feature type="domain" description="Sulfotransferase" evidence="4">
    <location>
        <begin position="9"/>
        <end position="185"/>
    </location>
</feature>
<gene>
    <name evidence="5" type="ORF">U6N30_00385</name>
</gene>